<feature type="domain" description="F-box" evidence="1">
    <location>
        <begin position="1"/>
        <end position="44"/>
    </location>
</feature>
<dbReference type="HOGENOM" id="CLU_566242_0_0_1"/>
<evidence type="ECO:0000313" key="3">
    <source>
        <dbReference type="Proteomes" id="UP000054279"/>
    </source>
</evidence>
<dbReference type="GO" id="GO:0031146">
    <property type="term" value="P:SCF-dependent proteasomal ubiquitin-dependent protein catabolic process"/>
    <property type="evidence" value="ECO:0007669"/>
    <property type="project" value="TreeGrafter"/>
</dbReference>
<dbReference type="EMBL" id="KN837330">
    <property type="protein sequence ID" value="KIJ27609.1"/>
    <property type="molecule type" value="Genomic_DNA"/>
</dbReference>
<dbReference type="SUPFAM" id="SSF50978">
    <property type="entry name" value="WD40 repeat-like"/>
    <property type="match status" value="1"/>
</dbReference>
<dbReference type="InterPro" id="IPR001810">
    <property type="entry name" value="F-box_dom"/>
</dbReference>
<dbReference type="PANTHER" id="PTHR14381:SF1">
    <property type="entry name" value="F-BOX_WD REPEAT-CONTAINING PROTEIN 4"/>
    <property type="match status" value="1"/>
</dbReference>
<dbReference type="GO" id="GO:0019005">
    <property type="term" value="C:SCF ubiquitin ligase complex"/>
    <property type="evidence" value="ECO:0007669"/>
    <property type="project" value="TreeGrafter"/>
</dbReference>
<dbReference type="PROSITE" id="PS51257">
    <property type="entry name" value="PROKAR_LIPOPROTEIN"/>
    <property type="match status" value="1"/>
</dbReference>
<protein>
    <recommendedName>
        <fullName evidence="1">F-box domain-containing protein</fullName>
    </recommendedName>
</protein>
<dbReference type="SUPFAM" id="SSF81383">
    <property type="entry name" value="F-box domain"/>
    <property type="match status" value="1"/>
</dbReference>
<dbReference type="InterPro" id="IPR036047">
    <property type="entry name" value="F-box-like_dom_sf"/>
</dbReference>
<organism evidence="2 3">
    <name type="scientific">Sphaerobolus stellatus (strain SS14)</name>
    <dbReference type="NCBI Taxonomy" id="990650"/>
    <lineage>
        <taxon>Eukaryota</taxon>
        <taxon>Fungi</taxon>
        <taxon>Dikarya</taxon>
        <taxon>Basidiomycota</taxon>
        <taxon>Agaricomycotina</taxon>
        <taxon>Agaricomycetes</taxon>
        <taxon>Phallomycetidae</taxon>
        <taxon>Geastrales</taxon>
        <taxon>Sphaerobolaceae</taxon>
        <taxon>Sphaerobolus</taxon>
    </lineage>
</organism>
<evidence type="ECO:0000313" key="2">
    <source>
        <dbReference type="EMBL" id="KIJ27609.1"/>
    </source>
</evidence>
<evidence type="ECO:0000259" key="1">
    <source>
        <dbReference type="PROSITE" id="PS50181"/>
    </source>
</evidence>
<dbReference type="InterPro" id="IPR036322">
    <property type="entry name" value="WD40_repeat_dom_sf"/>
</dbReference>
<dbReference type="Proteomes" id="UP000054279">
    <property type="component" value="Unassembled WGS sequence"/>
</dbReference>
<accession>A0A0C9U0U0</accession>
<proteinExistence type="predicted"/>
<dbReference type="PANTHER" id="PTHR14381">
    <property type="entry name" value="DACTYLIN"/>
    <property type="match status" value="1"/>
</dbReference>
<sequence>MLDKFPADIILIIFQYLGIQSLAALAASCQDLYGLVEEYGWKSYAQRQALPHPSLFPALQSGRWTMRDLVKNEVLAGHSWNKRKYITRPLGPAWPTKYHPILAINDSYLAVGAGNAVFLYRFTPPFNGRGQSPGVVFDNMITFPRDARKDISGLFFEEDGQTLLVSFVHGALGRVAIPKRRSGSRQRHTAVKSSAIFYIREHGPPIRSLSVCRNTALTMSSLGIASLYALNSGYSSLLSETSSESVFTNPGWSGYLSIESGSGYAILGTSSRTPLVKHSILQSELSSEPDTILSPGLEDNAFPLTSVYAISGATKSYPSMLSSDQIVVSGWYHGSVTVHDLRTPPSYPENSGDLPSLRPVLKMEDPIKPTAVYSVSTAGPRIISGSAQHSVLQLFDVRASKSGWSIYLPQGRSASSPVYCCILESSRAWAATESHALVVDFGTVHERTYPPVGEREMDGKRRFGWHAPSYEHGMFR</sequence>
<gene>
    <name evidence="2" type="ORF">M422DRAFT_215736</name>
</gene>
<keyword evidence="3" id="KW-1185">Reference proteome</keyword>
<dbReference type="AlphaFoldDB" id="A0A0C9U0U0"/>
<reference evidence="2 3" key="1">
    <citation type="submission" date="2014-06" db="EMBL/GenBank/DDBJ databases">
        <title>Evolutionary Origins and Diversification of the Mycorrhizal Mutualists.</title>
        <authorList>
            <consortium name="DOE Joint Genome Institute"/>
            <consortium name="Mycorrhizal Genomics Consortium"/>
            <person name="Kohler A."/>
            <person name="Kuo A."/>
            <person name="Nagy L.G."/>
            <person name="Floudas D."/>
            <person name="Copeland A."/>
            <person name="Barry K.W."/>
            <person name="Cichocki N."/>
            <person name="Veneault-Fourrey C."/>
            <person name="LaButti K."/>
            <person name="Lindquist E.A."/>
            <person name="Lipzen A."/>
            <person name="Lundell T."/>
            <person name="Morin E."/>
            <person name="Murat C."/>
            <person name="Riley R."/>
            <person name="Ohm R."/>
            <person name="Sun H."/>
            <person name="Tunlid A."/>
            <person name="Henrissat B."/>
            <person name="Grigoriev I.V."/>
            <person name="Hibbett D.S."/>
            <person name="Martin F."/>
        </authorList>
    </citation>
    <scope>NUCLEOTIDE SEQUENCE [LARGE SCALE GENOMIC DNA]</scope>
    <source>
        <strain evidence="2 3">SS14</strain>
    </source>
</reference>
<dbReference type="PROSITE" id="PS50181">
    <property type="entry name" value="FBOX"/>
    <property type="match status" value="1"/>
</dbReference>
<name>A0A0C9U0U0_SPHS4</name>
<dbReference type="InterPro" id="IPR052301">
    <property type="entry name" value="SCF_F-box/WD-repeat"/>
</dbReference>
<dbReference type="OrthoDB" id="1259151at2759"/>